<accession>A0ABS8ZRS1</accession>
<dbReference type="NCBIfam" id="TIGR03816">
    <property type="entry name" value="tadE_like_DECH"/>
    <property type="match status" value="1"/>
</dbReference>
<evidence type="ECO:0000313" key="4">
    <source>
        <dbReference type="Proteomes" id="UP001521150"/>
    </source>
</evidence>
<organism evidence="3 4">
    <name type="scientific">Kibdelosporangium philippinense</name>
    <dbReference type="NCBI Taxonomy" id="211113"/>
    <lineage>
        <taxon>Bacteria</taxon>
        <taxon>Bacillati</taxon>
        <taxon>Actinomycetota</taxon>
        <taxon>Actinomycetes</taxon>
        <taxon>Pseudonocardiales</taxon>
        <taxon>Pseudonocardiaceae</taxon>
        <taxon>Kibdelosporangium</taxon>
    </lineage>
</organism>
<feature type="transmembrane region" description="Helical" evidence="1">
    <location>
        <begin position="12"/>
        <end position="35"/>
    </location>
</feature>
<feature type="domain" description="Putative Flp pilus-assembly TadG-like N-terminal" evidence="2">
    <location>
        <begin position="12"/>
        <end position="58"/>
    </location>
</feature>
<evidence type="ECO:0000256" key="1">
    <source>
        <dbReference type="SAM" id="Phobius"/>
    </source>
</evidence>
<comment type="caution">
    <text evidence="3">The sequence shown here is derived from an EMBL/GenBank/DDBJ whole genome shotgun (WGS) entry which is preliminary data.</text>
</comment>
<keyword evidence="4" id="KW-1185">Reference proteome</keyword>
<gene>
    <name evidence="3" type="ORF">LWC34_41755</name>
</gene>
<reference evidence="3 4" key="1">
    <citation type="submission" date="2021-12" db="EMBL/GenBank/DDBJ databases">
        <title>Genome sequence of Kibdelosporangium philippinense ATCC 49844.</title>
        <authorList>
            <person name="Fedorov E.A."/>
            <person name="Omeragic M."/>
            <person name="Shalygina K.F."/>
            <person name="Maclea K.S."/>
        </authorList>
    </citation>
    <scope>NUCLEOTIDE SEQUENCE [LARGE SCALE GENOMIC DNA]</scope>
    <source>
        <strain evidence="3 4">ATCC 49844</strain>
    </source>
</reference>
<dbReference type="EMBL" id="JAJVCN010000003">
    <property type="protein sequence ID" value="MCE7009296.1"/>
    <property type="molecule type" value="Genomic_DNA"/>
</dbReference>
<keyword evidence="1" id="KW-1133">Transmembrane helix</keyword>
<dbReference type="RefSeq" id="WP_233730728.1">
    <property type="nucleotide sequence ID" value="NZ_JAJVCN010000003.1"/>
</dbReference>
<dbReference type="InterPro" id="IPR028087">
    <property type="entry name" value="Tad_N"/>
</dbReference>
<keyword evidence="1" id="KW-0812">Transmembrane</keyword>
<proteinExistence type="predicted"/>
<evidence type="ECO:0000313" key="3">
    <source>
        <dbReference type="EMBL" id="MCE7009296.1"/>
    </source>
</evidence>
<dbReference type="InterPro" id="IPR021202">
    <property type="entry name" value="Rv3654c-like"/>
</dbReference>
<keyword evidence="1" id="KW-0472">Membrane</keyword>
<sequence length="121" mass="12498">MTGSHRTRTDDGAAAVWAAFVVAALAMAFGLLLVIGAATSARHRANSAADLSALAAAAYGPWGEQVACDQARWVVDQMRMHLGDCRMNGWAVRVEVTTTVSGLGQITARAAAGPVSEIESG</sequence>
<name>A0ABS8ZRS1_9PSEU</name>
<dbReference type="Proteomes" id="UP001521150">
    <property type="component" value="Unassembled WGS sequence"/>
</dbReference>
<dbReference type="Pfam" id="PF13400">
    <property type="entry name" value="Tad"/>
    <property type="match status" value="1"/>
</dbReference>
<protein>
    <submittedName>
        <fullName evidence="3">Flp pilus-assembly TadE/G-like family protein</fullName>
    </submittedName>
</protein>
<evidence type="ECO:0000259" key="2">
    <source>
        <dbReference type="Pfam" id="PF13400"/>
    </source>
</evidence>